<reference evidence="2" key="1">
    <citation type="journal article" date="2021" name="Nat. Commun.">
        <title>Genetic determinants of endophytism in the Arabidopsis root mycobiome.</title>
        <authorList>
            <person name="Mesny F."/>
            <person name="Miyauchi S."/>
            <person name="Thiergart T."/>
            <person name="Pickel B."/>
            <person name="Atanasova L."/>
            <person name="Karlsson M."/>
            <person name="Huettel B."/>
            <person name="Barry K.W."/>
            <person name="Haridas S."/>
            <person name="Chen C."/>
            <person name="Bauer D."/>
            <person name="Andreopoulos W."/>
            <person name="Pangilinan J."/>
            <person name="LaButti K."/>
            <person name="Riley R."/>
            <person name="Lipzen A."/>
            <person name="Clum A."/>
            <person name="Drula E."/>
            <person name="Henrissat B."/>
            <person name="Kohler A."/>
            <person name="Grigoriev I.V."/>
            <person name="Martin F.M."/>
            <person name="Hacquard S."/>
        </authorList>
    </citation>
    <scope>NUCLEOTIDE SEQUENCE</scope>
    <source>
        <strain evidence="2">MPI-CAGE-CH-0235</strain>
    </source>
</reference>
<comment type="caution">
    <text evidence="2">The sequence shown here is derived from an EMBL/GenBank/DDBJ whole genome shotgun (WGS) entry which is preliminary data.</text>
</comment>
<organism evidence="2 3">
    <name type="scientific">Stachybotrys elegans</name>
    <dbReference type="NCBI Taxonomy" id="80388"/>
    <lineage>
        <taxon>Eukaryota</taxon>
        <taxon>Fungi</taxon>
        <taxon>Dikarya</taxon>
        <taxon>Ascomycota</taxon>
        <taxon>Pezizomycotina</taxon>
        <taxon>Sordariomycetes</taxon>
        <taxon>Hypocreomycetidae</taxon>
        <taxon>Hypocreales</taxon>
        <taxon>Stachybotryaceae</taxon>
        <taxon>Stachybotrys</taxon>
    </lineage>
</organism>
<dbReference type="Pfam" id="PF24968">
    <property type="entry name" value="DUF7770"/>
    <property type="match status" value="1"/>
</dbReference>
<dbReference type="OrthoDB" id="3739692at2759"/>
<protein>
    <recommendedName>
        <fullName evidence="1">DUF7770 domain-containing protein</fullName>
    </recommendedName>
</protein>
<feature type="domain" description="DUF7770" evidence="1">
    <location>
        <begin position="29"/>
        <end position="167"/>
    </location>
</feature>
<dbReference type="InterPro" id="IPR056672">
    <property type="entry name" value="DUF7770"/>
</dbReference>
<evidence type="ECO:0000313" key="3">
    <source>
        <dbReference type="Proteomes" id="UP000813444"/>
    </source>
</evidence>
<evidence type="ECO:0000313" key="2">
    <source>
        <dbReference type="EMBL" id="KAH7324176.1"/>
    </source>
</evidence>
<dbReference type="AlphaFoldDB" id="A0A8K0T117"/>
<gene>
    <name evidence="2" type="ORF">B0I35DRAFT_475442</name>
</gene>
<accession>A0A8K0T117</accession>
<keyword evidence="3" id="KW-1185">Reference proteome</keyword>
<dbReference type="Proteomes" id="UP000813444">
    <property type="component" value="Unassembled WGS sequence"/>
</dbReference>
<proteinExistence type="predicted"/>
<dbReference type="EMBL" id="JAGPNK010000003">
    <property type="protein sequence ID" value="KAH7324176.1"/>
    <property type="molecule type" value="Genomic_DNA"/>
</dbReference>
<evidence type="ECO:0000259" key="1">
    <source>
        <dbReference type="Pfam" id="PF24968"/>
    </source>
</evidence>
<name>A0A8K0T117_9HYPO</name>
<sequence length="167" mass="19096">MNNFIDVSHLKQSDRPSSILRFRVGAFITDDSEATNHIVLFVELNGNRSVRIQIKQQGIGRDAELVFMSKPYTHSQNMLVIAQAEPTSPNVTVQSIMDTIEEMKRYRYRFAKGRKGCRWWTYTVMKDFQGKGLIKQRSAEDVLDAVGLEWAESGMKGPTTIVKGQFY</sequence>